<dbReference type="GO" id="GO:0046872">
    <property type="term" value="F:metal ion binding"/>
    <property type="evidence" value="ECO:0007669"/>
    <property type="project" value="UniProtKB-KW"/>
</dbReference>
<keyword evidence="1" id="KW-0479">Metal-binding</keyword>
<sequence length="361" mass="40651">MQLLNKFSSTPIEESISTESRKLSSIELFARAKEDEVDGPILNKKKYKLSDKELLVLVAKSSNKTKVYLATDLPEPVILHWALSKSPGQWEAPPPSALPLGSVSLDKAAETDFSTSSSDNPTYKVQSLEIVVEDDNFVGITFVLLSGGNWVKDRGSDFYVEFGSQSKQVQKKDSGDGKGTAKALLDKIAEKESEAQKSFMHRFNIAADLMEEATKTGELGLAGILVWMRFMATRQLIWNKNYNVKPREISKAQERLTDLLQNVYRSHPQYREILRMIMSTVGRGGEGDVGQRIRDEILVIQRNNECKGGMMEEWHQKLHNNTSPDDVVICQALIDYIKNDFDVGVYWKTLKDNGITKERPS</sequence>
<dbReference type="Pfam" id="PF23166">
    <property type="entry name" value="Ig_N_CWD1"/>
    <property type="match status" value="1"/>
</dbReference>
<dbReference type="InterPro" id="IPR056301">
    <property type="entry name" value="GWD-like_N_Ig"/>
</dbReference>
<feature type="domain" description="Alpha-glucan water dikinase-like N-terminal Ig-like" evidence="3">
    <location>
        <begin position="43"/>
        <end position="162"/>
    </location>
</feature>
<keyword evidence="2" id="KW-0119">Carbohydrate metabolism</keyword>
<gene>
    <name evidence="4" type="ORF">Adt_04209</name>
</gene>
<dbReference type="Proteomes" id="UP001604336">
    <property type="component" value="Unassembled WGS sequence"/>
</dbReference>
<accession>A0ABD1W149</accession>
<dbReference type="PANTHER" id="PTHR46999">
    <property type="entry name" value="ALPHA-GLUCAN WATER DIKINASE 1, CHLOROPLASTIC-RELATED"/>
    <property type="match status" value="1"/>
</dbReference>
<dbReference type="AlphaFoldDB" id="A0ABD1W149"/>
<evidence type="ECO:0000313" key="4">
    <source>
        <dbReference type="EMBL" id="KAL2543231.1"/>
    </source>
</evidence>
<protein>
    <submittedName>
        <fullName evidence="4">Alpha-glucan water dikinase 1</fullName>
    </submittedName>
</protein>
<dbReference type="PANTHER" id="PTHR46999:SF1">
    <property type="entry name" value="ALPHA-GLUCAN WATER DIKINASE 1, CHLOROPLASTIC"/>
    <property type="match status" value="1"/>
</dbReference>
<name>A0ABD1W149_9LAMI</name>
<proteinExistence type="predicted"/>
<organism evidence="4 5">
    <name type="scientific">Abeliophyllum distichum</name>
    <dbReference type="NCBI Taxonomy" id="126358"/>
    <lineage>
        <taxon>Eukaryota</taxon>
        <taxon>Viridiplantae</taxon>
        <taxon>Streptophyta</taxon>
        <taxon>Embryophyta</taxon>
        <taxon>Tracheophyta</taxon>
        <taxon>Spermatophyta</taxon>
        <taxon>Magnoliopsida</taxon>
        <taxon>eudicotyledons</taxon>
        <taxon>Gunneridae</taxon>
        <taxon>Pentapetalae</taxon>
        <taxon>asterids</taxon>
        <taxon>lamiids</taxon>
        <taxon>Lamiales</taxon>
        <taxon>Oleaceae</taxon>
        <taxon>Forsythieae</taxon>
        <taxon>Abeliophyllum</taxon>
    </lineage>
</organism>
<comment type="caution">
    <text evidence="4">The sequence shown here is derived from an EMBL/GenBank/DDBJ whole genome shotgun (WGS) entry which is preliminary data.</text>
</comment>
<evidence type="ECO:0000313" key="5">
    <source>
        <dbReference type="Proteomes" id="UP001604336"/>
    </source>
</evidence>
<evidence type="ECO:0000256" key="2">
    <source>
        <dbReference type="ARBA" id="ARBA00023277"/>
    </source>
</evidence>
<dbReference type="EMBL" id="JBFOLK010000001">
    <property type="protein sequence ID" value="KAL2543231.1"/>
    <property type="molecule type" value="Genomic_DNA"/>
</dbReference>
<reference evidence="5" key="1">
    <citation type="submission" date="2024-07" db="EMBL/GenBank/DDBJ databases">
        <title>Two chromosome-level genome assemblies of Korean endemic species Abeliophyllum distichum and Forsythia ovata (Oleaceae).</title>
        <authorList>
            <person name="Jang H."/>
        </authorList>
    </citation>
    <scope>NUCLEOTIDE SEQUENCE [LARGE SCALE GENOMIC DNA]</scope>
</reference>
<evidence type="ECO:0000256" key="1">
    <source>
        <dbReference type="ARBA" id="ARBA00022723"/>
    </source>
</evidence>
<evidence type="ECO:0000259" key="3">
    <source>
        <dbReference type="Pfam" id="PF23166"/>
    </source>
</evidence>
<keyword evidence="5" id="KW-1185">Reference proteome</keyword>